<dbReference type="EMBL" id="CDMZ01001070">
    <property type="protein sequence ID" value="CEM26658.1"/>
    <property type="molecule type" value="Genomic_DNA"/>
</dbReference>
<evidence type="ECO:0000256" key="2">
    <source>
        <dbReference type="ARBA" id="ARBA00022448"/>
    </source>
</evidence>
<feature type="transmembrane region" description="Helical" evidence="9">
    <location>
        <begin position="224"/>
        <end position="246"/>
    </location>
</feature>
<dbReference type="InterPro" id="IPR013099">
    <property type="entry name" value="K_chnl_dom"/>
</dbReference>
<comment type="subcellular location">
    <subcellularLocation>
        <location evidence="1">Membrane</location>
        <topology evidence="1">Multi-pass membrane protein</topology>
    </subcellularLocation>
</comment>
<evidence type="ECO:0000256" key="7">
    <source>
        <dbReference type="ARBA" id="ARBA00023303"/>
    </source>
</evidence>
<keyword evidence="6 9" id="KW-0472">Membrane</keyword>
<dbReference type="PANTHER" id="PTHR11003:SF291">
    <property type="entry name" value="IP11374P"/>
    <property type="match status" value="1"/>
</dbReference>
<dbReference type="VEuPathDB" id="CryptoDB:Cvel_4490"/>
<proteinExistence type="predicted"/>
<feature type="compositionally biased region" description="Basic and acidic residues" evidence="8">
    <location>
        <begin position="459"/>
        <end position="476"/>
    </location>
</feature>
<sequence>MERATNHPQLEATLLSDGGSNGNPRERLTKSEDSQWHRAESFFSDTEAKEFSVGKRKRISFALGYFALIIVVGTVSFHFIEGWAWADALYFWCNTTMTVGFGDLSPTPGLRFLTAFLIINSMVATSLVLSWVMDQVVDLHLSSKGVPDDFGLEDDPNYLKKALFYQVGRSVAIFFIFLFLSAFVFYFLEGWSYGDSLYFVVVASSSTGIGDFVPSSEASRLVTGLWVIGGAIITSHTTFSISHLLVEYEVEVRRHRFLKDTLLTTTFGGEEGFVSEAEFLAWVLTRTNAVAAHQMQMARDVYRQFQCDRERGIEREKLGMAAVQFNRRQTERLVSPIRTSDLNPLSSPRSPPQRAESPYEEAEEADKPTDLRGNFANKRPAFRSMHSSPQIRTTPHQQSALPRFFPSVVAAHRATLRFKGAAEKVRQQLQRPQGDTAAPALGSWRSPAVMQRGGVSPEGEMRVEGRGQKEEREEGSHAFCLPTSVSVPSVLSTKRAVSSPGKGKTQMVREEEHDGEGV</sequence>
<evidence type="ECO:0000313" key="11">
    <source>
        <dbReference type="EMBL" id="CEM26658.1"/>
    </source>
</evidence>
<name>A0A0G4GCX7_9ALVE</name>
<evidence type="ECO:0000256" key="8">
    <source>
        <dbReference type="SAM" id="MobiDB-lite"/>
    </source>
</evidence>
<keyword evidence="5" id="KW-0406">Ion transport</keyword>
<dbReference type="GO" id="GO:0005886">
    <property type="term" value="C:plasma membrane"/>
    <property type="evidence" value="ECO:0007669"/>
    <property type="project" value="TreeGrafter"/>
</dbReference>
<dbReference type="AlphaFoldDB" id="A0A0G4GCX7"/>
<dbReference type="Gene3D" id="1.10.287.70">
    <property type="match status" value="2"/>
</dbReference>
<keyword evidence="7" id="KW-0407">Ion channel</keyword>
<dbReference type="GO" id="GO:0015271">
    <property type="term" value="F:outward rectifier potassium channel activity"/>
    <property type="evidence" value="ECO:0007669"/>
    <property type="project" value="TreeGrafter"/>
</dbReference>
<dbReference type="GO" id="GO:0030322">
    <property type="term" value="P:stabilization of membrane potential"/>
    <property type="evidence" value="ECO:0007669"/>
    <property type="project" value="TreeGrafter"/>
</dbReference>
<dbReference type="PANTHER" id="PTHR11003">
    <property type="entry name" value="POTASSIUM CHANNEL, SUBFAMILY K"/>
    <property type="match status" value="1"/>
</dbReference>
<evidence type="ECO:0000256" key="5">
    <source>
        <dbReference type="ARBA" id="ARBA00023065"/>
    </source>
</evidence>
<gene>
    <name evidence="11" type="ORF">Cvel_4490</name>
</gene>
<dbReference type="Pfam" id="PF07885">
    <property type="entry name" value="Ion_trans_2"/>
    <property type="match status" value="2"/>
</dbReference>
<feature type="transmembrane region" description="Helical" evidence="9">
    <location>
        <begin position="59"/>
        <end position="80"/>
    </location>
</feature>
<keyword evidence="4 9" id="KW-1133">Transmembrane helix</keyword>
<evidence type="ECO:0000256" key="1">
    <source>
        <dbReference type="ARBA" id="ARBA00004141"/>
    </source>
</evidence>
<evidence type="ECO:0000256" key="6">
    <source>
        <dbReference type="ARBA" id="ARBA00023136"/>
    </source>
</evidence>
<feature type="compositionally biased region" description="Polar residues" evidence="8">
    <location>
        <begin position="337"/>
        <end position="348"/>
    </location>
</feature>
<dbReference type="InterPro" id="IPR003280">
    <property type="entry name" value="2pore_dom_K_chnl"/>
</dbReference>
<keyword evidence="2" id="KW-0813">Transport</keyword>
<evidence type="ECO:0000256" key="4">
    <source>
        <dbReference type="ARBA" id="ARBA00022989"/>
    </source>
</evidence>
<feature type="region of interest" description="Disordered" evidence="8">
    <location>
        <begin position="334"/>
        <end position="376"/>
    </location>
</feature>
<feature type="domain" description="Potassium channel" evidence="10">
    <location>
        <begin position="66"/>
        <end position="135"/>
    </location>
</feature>
<feature type="domain" description="Potassium channel" evidence="10">
    <location>
        <begin position="174"/>
        <end position="245"/>
    </location>
</feature>
<keyword evidence="3 9" id="KW-0812">Transmembrane</keyword>
<feature type="compositionally biased region" description="Basic and acidic residues" evidence="8">
    <location>
        <begin position="24"/>
        <end position="33"/>
    </location>
</feature>
<protein>
    <recommendedName>
        <fullName evidence="10">Potassium channel domain-containing protein</fullName>
    </recommendedName>
</protein>
<feature type="region of interest" description="Disordered" evidence="8">
    <location>
        <begin position="428"/>
        <end position="518"/>
    </location>
</feature>
<evidence type="ECO:0000256" key="9">
    <source>
        <dbReference type="SAM" id="Phobius"/>
    </source>
</evidence>
<feature type="transmembrane region" description="Helical" evidence="9">
    <location>
        <begin position="170"/>
        <end position="188"/>
    </location>
</feature>
<feature type="region of interest" description="Disordered" evidence="8">
    <location>
        <begin position="1"/>
        <end position="33"/>
    </location>
</feature>
<accession>A0A0G4GCX7</accession>
<evidence type="ECO:0000259" key="10">
    <source>
        <dbReference type="Pfam" id="PF07885"/>
    </source>
</evidence>
<feature type="compositionally biased region" description="Basic and acidic residues" evidence="8">
    <location>
        <begin position="507"/>
        <end position="518"/>
    </location>
</feature>
<dbReference type="SUPFAM" id="SSF81324">
    <property type="entry name" value="Voltage-gated potassium channels"/>
    <property type="match status" value="2"/>
</dbReference>
<reference evidence="11" key="1">
    <citation type="submission" date="2014-11" db="EMBL/GenBank/DDBJ databases">
        <authorList>
            <person name="Otto D Thomas"/>
            <person name="Naeem Raeece"/>
        </authorList>
    </citation>
    <scope>NUCLEOTIDE SEQUENCE</scope>
</reference>
<feature type="transmembrane region" description="Helical" evidence="9">
    <location>
        <begin position="112"/>
        <end position="133"/>
    </location>
</feature>
<feature type="compositionally biased region" description="Low complexity" evidence="8">
    <location>
        <begin position="481"/>
        <end position="493"/>
    </location>
</feature>
<evidence type="ECO:0000256" key="3">
    <source>
        <dbReference type="ARBA" id="ARBA00022692"/>
    </source>
</evidence>
<dbReference type="GO" id="GO:0022841">
    <property type="term" value="F:potassium ion leak channel activity"/>
    <property type="evidence" value="ECO:0007669"/>
    <property type="project" value="TreeGrafter"/>
</dbReference>
<organism evidence="11">
    <name type="scientific">Chromera velia CCMP2878</name>
    <dbReference type="NCBI Taxonomy" id="1169474"/>
    <lineage>
        <taxon>Eukaryota</taxon>
        <taxon>Sar</taxon>
        <taxon>Alveolata</taxon>
        <taxon>Colpodellida</taxon>
        <taxon>Chromeraceae</taxon>
        <taxon>Chromera</taxon>
    </lineage>
</organism>